<feature type="modified residue" description="N6-(pyridoxal phosphate)lysine" evidence="16">
    <location>
        <position position="427"/>
    </location>
</feature>
<dbReference type="AlphaFoldDB" id="W7T3F7"/>
<dbReference type="InterPro" id="IPR015424">
    <property type="entry name" value="PyrdxlP-dep_Trfase"/>
</dbReference>
<comment type="pathway">
    <text evidence="4">Sphingolipid metabolism.</text>
</comment>
<accession>W7T3F7</accession>
<comment type="pathway">
    <text evidence="3">Lipid metabolism; sphingolipid metabolism.</text>
</comment>
<dbReference type="Gene3D" id="3.40.640.10">
    <property type="entry name" value="Type I PLP-dependent aspartate aminotransferase-like (Major domain)"/>
    <property type="match status" value="1"/>
</dbReference>
<evidence type="ECO:0000256" key="5">
    <source>
        <dbReference type="ARBA" id="ARBA00022692"/>
    </source>
</evidence>
<dbReference type="InterPro" id="IPR015421">
    <property type="entry name" value="PyrdxlP-dep_Trfase_major"/>
</dbReference>
<evidence type="ECO:0000256" key="15">
    <source>
        <dbReference type="ARBA" id="ARBA00042568"/>
    </source>
</evidence>
<evidence type="ECO:0000256" key="9">
    <source>
        <dbReference type="ARBA" id="ARBA00022989"/>
    </source>
</evidence>
<evidence type="ECO:0000256" key="13">
    <source>
        <dbReference type="ARBA" id="ARBA00038302"/>
    </source>
</evidence>
<keyword evidence="7 16" id="KW-0663">Pyridoxal phosphate</keyword>
<dbReference type="EMBL" id="AZIL01002469">
    <property type="protein sequence ID" value="EWM21420.1"/>
    <property type="molecule type" value="Genomic_DNA"/>
</dbReference>
<comment type="caution">
    <text evidence="18">The sequence shown here is derived from an EMBL/GenBank/DDBJ whole genome shotgun (WGS) entry which is preliminary data.</text>
</comment>
<keyword evidence="10" id="KW-0443">Lipid metabolism</keyword>
<keyword evidence="12 18" id="KW-0456">Lyase</keyword>
<dbReference type="GO" id="GO:0030170">
    <property type="term" value="F:pyridoxal phosphate binding"/>
    <property type="evidence" value="ECO:0007669"/>
    <property type="project" value="InterPro"/>
</dbReference>
<keyword evidence="11 17" id="KW-0472">Membrane</keyword>
<reference evidence="18 19" key="1">
    <citation type="journal article" date="2014" name="Mol. Plant">
        <title>Chromosome Scale Genome Assembly and Transcriptome Profiling of Nannochloropsis gaditana in Nitrogen Depletion.</title>
        <authorList>
            <person name="Corteggiani Carpinelli E."/>
            <person name="Telatin A."/>
            <person name="Vitulo N."/>
            <person name="Forcato C."/>
            <person name="D'Angelo M."/>
            <person name="Schiavon R."/>
            <person name="Vezzi A."/>
            <person name="Giacometti G.M."/>
            <person name="Morosinotto T."/>
            <person name="Valle G."/>
        </authorList>
    </citation>
    <scope>NUCLEOTIDE SEQUENCE [LARGE SCALE GENOMIC DNA]</scope>
    <source>
        <strain evidence="18 19">B-31</strain>
    </source>
</reference>
<dbReference type="SUPFAM" id="SSF53383">
    <property type="entry name" value="PLP-dependent transferases"/>
    <property type="match status" value="1"/>
</dbReference>
<dbReference type="Proteomes" id="UP000019335">
    <property type="component" value="Unassembled WGS sequence"/>
</dbReference>
<comment type="subcellular location">
    <subcellularLocation>
        <location evidence="2">Endoplasmic reticulum membrane</location>
        <topology evidence="2">Single-pass membrane protein</topology>
    </subcellularLocation>
</comment>
<gene>
    <name evidence="18" type="ORF">Naga_100147g14</name>
</gene>
<evidence type="ECO:0000256" key="4">
    <source>
        <dbReference type="ARBA" id="ARBA00004991"/>
    </source>
</evidence>
<dbReference type="GO" id="GO:0005789">
    <property type="term" value="C:endoplasmic reticulum membrane"/>
    <property type="evidence" value="ECO:0007669"/>
    <property type="project" value="UniProtKB-SubCell"/>
</dbReference>
<evidence type="ECO:0000313" key="18">
    <source>
        <dbReference type="EMBL" id="EWM21420.1"/>
    </source>
</evidence>
<keyword evidence="8" id="KW-0746">Sphingolipid metabolism</keyword>
<keyword evidence="5 17" id="KW-0812">Transmembrane</keyword>
<sequence length="633" mass="68154">MEDVKRAYDLLKLLIAVSGLAVMRDSIYYQWLRGHFFLPIVGFAAMVLRIKSAFAPAFSEVHNFNSSTVHTIALPPSLLSRLLFILSPSPLAPQYTPYLTLFHDILALLILYNTIQAVRHLRRLQWHTLNSRVKGVVFNAIRQAGPVRRKLEAETRALEASLERSLRPPGWNKGSYTGGGRRSLPTEGLAAEALLREMEGFVAKEERKWKGGWVSGAVYGGEEAVGNLMGRAVALYALANPLHPDLWPSVMKFESEVCGMVCRLVDGGDPDVVGCLTSGGTESILLAVKASRDRAWAEKGVGKAEGEIVACVSAHAAVHKAADLMGLRLVLVPMDQTTYQLDLSAMEAAITASTVLLYASAPTFAQGAIDDVAGVSRLGGKYGVSVHVDCCLGGFILPFARRAGFSDLPTVDFSLPGVTSMSIDTHKYGYAAKGTSVLCYRSKAVRRYQYFCFPSWTGGLYVTPTLAGSRPGALSAACWAALMHVGESGYIERAGAVLRTARRIAQGVREGIPGIRLLGTAPAMIVCVGGTNGLDIYGVGDRMSKKGWNLNSLQSPPGLHLCCTLRHVGREESFLQDLREAAGEALEEIREGKTEKDKGSIKGNAAIYGMAATLPAGPVNEMLGTYTDCVLKS</sequence>
<dbReference type="OrthoDB" id="10254570at2759"/>
<keyword evidence="6" id="KW-0256">Endoplasmic reticulum</keyword>
<proteinExistence type="inferred from homology"/>
<name>W7T3F7_9STRA</name>
<dbReference type="Pfam" id="PF00282">
    <property type="entry name" value="Pyridoxal_deC"/>
    <property type="match status" value="1"/>
</dbReference>
<keyword evidence="9 17" id="KW-1133">Transmembrane helix</keyword>
<evidence type="ECO:0000256" key="8">
    <source>
        <dbReference type="ARBA" id="ARBA00022919"/>
    </source>
</evidence>
<dbReference type="GO" id="GO:0030149">
    <property type="term" value="P:sphingolipid catabolic process"/>
    <property type="evidence" value="ECO:0007669"/>
    <property type="project" value="TreeGrafter"/>
</dbReference>
<keyword evidence="19" id="KW-1185">Reference proteome</keyword>
<evidence type="ECO:0000256" key="17">
    <source>
        <dbReference type="SAM" id="Phobius"/>
    </source>
</evidence>
<dbReference type="InterPro" id="IPR050477">
    <property type="entry name" value="GrpII_AminoAcid_Decarb"/>
</dbReference>
<evidence type="ECO:0000256" key="11">
    <source>
        <dbReference type="ARBA" id="ARBA00023136"/>
    </source>
</evidence>
<dbReference type="FunFam" id="3.40.640.10:FF:000020">
    <property type="entry name" value="sphingosine-1-phosphate lyase 1"/>
    <property type="match status" value="1"/>
</dbReference>
<dbReference type="Gene3D" id="3.90.1150.10">
    <property type="entry name" value="Aspartate Aminotransferase, domain 1"/>
    <property type="match status" value="1"/>
</dbReference>
<protein>
    <recommendedName>
        <fullName evidence="14">sphinganine-1-phosphate aldolase</fullName>
        <ecNumber evidence="14">4.1.2.27</ecNumber>
    </recommendedName>
    <alternativeName>
        <fullName evidence="15">Sphingosine-1-phosphate aldolase</fullName>
    </alternativeName>
</protein>
<evidence type="ECO:0000256" key="3">
    <source>
        <dbReference type="ARBA" id="ARBA00004760"/>
    </source>
</evidence>
<dbReference type="GO" id="GO:0008117">
    <property type="term" value="F:sphinganine-1-phosphate aldolase activity"/>
    <property type="evidence" value="ECO:0007669"/>
    <property type="project" value="UniProtKB-EC"/>
</dbReference>
<organism evidence="18 19">
    <name type="scientific">Nannochloropsis gaditana</name>
    <dbReference type="NCBI Taxonomy" id="72520"/>
    <lineage>
        <taxon>Eukaryota</taxon>
        <taxon>Sar</taxon>
        <taxon>Stramenopiles</taxon>
        <taxon>Ochrophyta</taxon>
        <taxon>Eustigmatophyceae</taxon>
        <taxon>Eustigmatales</taxon>
        <taxon>Monodopsidaceae</taxon>
        <taxon>Nannochloropsis</taxon>
    </lineage>
</organism>
<comment type="similarity">
    <text evidence="13">Belongs to the group II decarboxylase family. Sphingosine-1-phosphate lyase subfamily.</text>
</comment>
<dbReference type="PANTHER" id="PTHR42735:SF6">
    <property type="entry name" value="SPHINGOSINE-1-PHOSPHATE LYASE 1"/>
    <property type="match status" value="1"/>
</dbReference>
<evidence type="ECO:0000256" key="2">
    <source>
        <dbReference type="ARBA" id="ARBA00004389"/>
    </source>
</evidence>
<dbReference type="InterPro" id="IPR015422">
    <property type="entry name" value="PyrdxlP-dep_Trfase_small"/>
</dbReference>
<evidence type="ECO:0000256" key="1">
    <source>
        <dbReference type="ARBA" id="ARBA00001933"/>
    </source>
</evidence>
<evidence type="ECO:0000256" key="6">
    <source>
        <dbReference type="ARBA" id="ARBA00022824"/>
    </source>
</evidence>
<evidence type="ECO:0000256" key="7">
    <source>
        <dbReference type="ARBA" id="ARBA00022898"/>
    </source>
</evidence>
<evidence type="ECO:0000256" key="10">
    <source>
        <dbReference type="ARBA" id="ARBA00023098"/>
    </source>
</evidence>
<dbReference type="GO" id="GO:0019752">
    <property type="term" value="P:carboxylic acid metabolic process"/>
    <property type="evidence" value="ECO:0007669"/>
    <property type="project" value="InterPro"/>
</dbReference>
<evidence type="ECO:0000313" key="19">
    <source>
        <dbReference type="Proteomes" id="UP000019335"/>
    </source>
</evidence>
<dbReference type="Gene3D" id="6.10.140.2150">
    <property type="match status" value="1"/>
</dbReference>
<evidence type="ECO:0000256" key="12">
    <source>
        <dbReference type="ARBA" id="ARBA00023239"/>
    </source>
</evidence>
<comment type="cofactor">
    <cofactor evidence="1 16">
        <name>pyridoxal 5'-phosphate</name>
        <dbReference type="ChEBI" id="CHEBI:597326"/>
    </cofactor>
</comment>
<dbReference type="EC" id="4.1.2.27" evidence="14"/>
<feature type="transmembrane region" description="Helical" evidence="17">
    <location>
        <begin position="36"/>
        <end position="58"/>
    </location>
</feature>
<dbReference type="PANTHER" id="PTHR42735">
    <property type="match status" value="1"/>
</dbReference>
<evidence type="ECO:0000256" key="14">
    <source>
        <dbReference type="ARBA" id="ARBA00038965"/>
    </source>
</evidence>
<evidence type="ECO:0000256" key="16">
    <source>
        <dbReference type="PIRSR" id="PIRSR602129-50"/>
    </source>
</evidence>
<dbReference type="InterPro" id="IPR002129">
    <property type="entry name" value="PyrdxlP-dep_de-COase"/>
</dbReference>